<sequence length="128" mass="14625">MYRPLVLVVEEHLHNLELLNSYLKKIKIACICAKQGVKAIILAQTQKPDLILLDMMVSDLSGSQVINYLKQDTKTAKIPIIAVLPFILVQNQDYLFLTGAEEYITKPYNFNYLNSLIYRHLNLLNSSS</sequence>
<protein>
    <submittedName>
        <fullName evidence="4">Response regulator</fullName>
    </submittedName>
</protein>
<proteinExistence type="predicted"/>
<dbReference type="SMART" id="SM00448">
    <property type="entry name" value="REC"/>
    <property type="match status" value="1"/>
</dbReference>
<dbReference type="Proteomes" id="UP000661112">
    <property type="component" value="Unassembled WGS sequence"/>
</dbReference>
<feature type="domain" description="Response regulatory" evidence="3">
    <location>
        <begin position="5"/>
        <end position="121"/>
    </location>
</feature>
<dbReference type="InterPro" id="IPR011006">
    <property type="entry name" value="CheY-like_superfamily"/>
</dbReference>
<dbReference type="PROSITE" id="PS50110">
    <property type="entry name" value="RESPONSE_REGULATORY"/>
    <property type="match status" value="1"/>
</dbReference>
<evidence type="ECO:0000313" key="5">
    <source>
        <dbReference type="Proteomes" id="UP000661112"/>
    </source>
</evidence>
<evidence type="ECO:0000313" key="4">
    <source>
        <dbReference type="EMBL" id="MBD2502625.1"/>
    </source>
</evidence>
<reference evidence="4 5" key="1">
    <citation type="journal article" date="2020" name="ISME J.">
        <title>Comparative genomics reveals insights into cyanobacterial evolution and habitat adaptation.</title>
        <authorList>
            <person name="Chen M.Y."/>
            <person name="Teng W.K."/>
            <person name="Zhao L."/>
            <person name="Hu C.X."/>
            <person name="Zhou Y.K."/>
            <person name="Han B.P."/>
            <person name="Song L.R."/>
            <person name="Shu W.S."/>
        </authorList>
    </citation>
    <scope>NUCLEOTIDE SEQUENCE [LARGE SCALE GENOMIC DNA]</scope>
    <source>
        <strain evidence="4 5">FACHB-119</strain>
    </source>
</reference>
<dbReference type="InterPro" id="IPR001789">
    <property type="entry name" value="Sig_transdc_resp-reg_receiver"/>
</dbReference>
<evidence type="ECO:0000259" key="3">
    <source>
        <dbReference type="PROSITE" id="PS50110"/>
    </source>
</evidence>
<evidence type="ECO:0000256" key="2">
    <source>
        <dbReference type="PROSITE-ProRule" id="PRU00169"/>
    </source>
</evidence>
<dbReference type="PANTHER" id="PTHR44591:SF3">
    <property type="entry name" value="RESPONSE REGULATORY DOMAIN-CONTAINING PROTEIN"/>
    <property type="match status" value="1"/>
</dbReference>
<keyword evidence="5" id="KW-1185">Reference proteome</keyword>
<accession>A0ABR8D8L6</accession>
<comment type="caution">
    <text evidence="4">The sequence shown here is derived from an EMBL/GenBank/DDBJ whole genome shotgun (WGS) entry which is preliminary data.</text>
</comment>
<dbReference type="Pfam" id="PF00072">
    <property type="entry name" value="Response_reg"/>
    <property type="match status" value="1"/>
</dbReference>
<feature type="modified residue" description="4-aspartylphosphate" evidence="2">
    <location>
        <position position="54"/>
    </location>
</feature>
<gene>
    <name evidence="4" type="ORF">H6G83_18765</name>
</gene>
<organism evidence="4 5">
    <name type="scientific">Anabaena azotica FACHB-119</name>
    <dbReference type="NCBI Taxonomy" id="947527"/>
    <lineage>
        <taxon>Bacteria</taxon>
        <taxon>Bacillati</taxon>
        <taxon>Cyanobacteriota</taxon>
        <taxon>Cyanophyceae</taxon>
        <taxon>Nostocales</taxon>
        <taxon>Nostocaceae</taxon>
        <taxon>Anabaena</taxon>
        <taxon>Anabaena azotica</taxon>
    </lineage>
</organism>
<dbReference type="EMBL" id="JACJSG010000026">
    <property type="protein sequence ID" value="MBD2502625.1"/>
    <property type="molecule type" value="Genomic_DNA"/>
</dbReference>
<dbReference type="Gene3D" id="3.40.50.2300">
    <property type="match status" value="1"/>
</dbReference>
<dbReference type="PANTHER" id="PTHR44591">
    <property type="entry name" value="STRESS RESPONSE REGULATOR PROTEIN 1"/>
    <property type="match status" value="1"/>
</dbReference>
<name>A0ABR8D8L6_9NOST</name>
<evidence type="ECO:0000256" key="1">
    <source>
        <dbReference type="ARBA" id="ARBA00022553"/>
    </source>
</evidence>
<dbReference type="SUPFAM" id="SSF52172">
    <property type="entry name" value="CheY-like"/>
    <property type="match status" value="1"/>
</dbReference>
<dbReference type="InterPro" id="IPR050595">
    <property type="entry name" value="Bact_response_regulator"/>
</dbReference>
<keyword evidence="1 2" id="KW-0597">Phosphoprotein</keyword>
<dbReference type="RefSeq" id="WP_190475063.1">
    <property type="nucleotide sequence ID" value="NZ_JACJSG010000026.1"/>
</dbReference>